<keyword evidence="5 12" id="KW-0067">ATP-binding</keyword>
<organism evidence="14 15">
    <name type="scientific">Tritonibacter multivorans</name>
    <dbReference type="NCBI Taxonomy" id="928856"/>
    <lineage>
        <taxon>Bacteria</taxon>
        <taxon>Pseudomonadati</taxon>
        <taxon>Pseudomonadota</taxon>
        <taxon>Alphaproteobacteria</taxon>
        <taxon>Rhodobacterales</taxon>
        <taxon>Paracoccaceae</taxon>
        <taxon>Tritonibacter</taxon>
    </lineage>
</organism>
<comment type="catalytic activity">
    <reaction evidence="11">
        <text>ATP + H2O = ADP + phosphate + H(+)</text>
        <dbReference type="Rhea" id="RHEA:13065"/>
        <dbReference type="ChEBI" id="CHEBI:15377"/>
        <dbReference type="ChEBI" id="CHEBI:15378"/>
        <dbReference type="ChEBI" id="CHEBI:30616"/>
        <dbReference type="ChEBI" id="CHEBI:43474"/>
        <dbReference type="ChEBI" id="CHEBI:456216"/>
        <dbReference type="EC" id="5.6.2.4"/>
    </reaction>
</comment>
<keyword evidence="15" id="KW-1185">Reference proteome</keyword>
<keyword evidence="6" id="KW-0238">DNA-binding</keyword>
<evidence type="ECO:0000256" key="1">
    <source>
        <dbReference type="ARBA" id="ARBA00009922"/>
    </source>
</evidence>
<dbReference type="AlphaFoldDB" id="A0A0P1GI20"/>
<evidence type="ECO:0000256" key="8">
    <source>
        <dbReference type="ARBA" id="ARBA00034617"/>
    </source>
</evidence>
<dbReference type="InterPro" id="IPR000212">
    <property type="entry name" value="DNA_helicase_UvrD/REP"/>
</dbReference>
<evidence type="ECO:0000313" key="15">
    <source>
        <dbReference type="Proteomes" id="UP000052022"/>
    </source>
</evidence>
<dbReference type="Proteomes" id="UP000052022">
    <property type="component" value="Unassembled WGS sequence"/>
</dbReference>
<keyword evidence="4 12" id="KW-0347">Helicase</keyword>
<reference evidence="14 15" key="1">
    <citation type="submission" date="2015-09" db="EMBL/GenBank/DDBJ databases">
        <authorList>
            <consortium name="Swine Surveillance"/>
        </authorList>
    </citation>
    <scope>NUCLEOTIDE SEQUENCE [LARGE SCALE GENOMIC DNA]</scope>
    <source>
        <strain evidence="14 15">CECT 7557</strain>
    </source>
</reference>
<dbReference type="EMBL" id="CYSD01000042">
    <property type="protein sequence ID" value="CUH81439.1"/>
    <property type="molecule type" value="Genomic_DNA"/>
</dbReference>
<keyword evidence="3 12" id="KW-0378">Hydrolase</keyword>
<comment type="similarity">
    <text evidence="1">Belongs to the helicase family. UvrD subfamily.</text>
</comment>
<dbReference type="PANTHER" id="PTHR11070:SF2">
    <property type="entry name" value="ATP-DEPENDENT DNA HELICASE SRS2"/>
    <property type="match status" value="1"/>
</dbReference>
<dbReference type="Gene3D" id="1.10.10.160">
    <property type="match status" value="1"/>
</dbReference>
<dbReference type="InterPro" id="IPR014016">
    <property type="entry name" value="UvrD-like_ATP-bd"/>
</dbReference>
<dbReference type="GO" id="GO:0016887">
    <property type="term" value="F:ATP hydrolysis activity"/>
    <property type="evidence" value="ECO:0007669"/>
    <property type="project" value="RHEA"/>
</dbReference>
<keyword evidence="7" id="KW-0413">Isomerase</keyword>
<evidence type="ECO:0000256" key="12">
    <source>
        <dbReference type="PROSITE-ProRule" id="PRU00560"/>
    </source>
</evidence>
<dbReference type="Gene3D" id="3.40.50.300">
    <property type="entry name" value="P-loop containing nucleotide triphosphate hydrolases"/>
    <property type="match status" value="2"/>
</dbReference>
<feature type="binding site" evidence="12">
    <location>
        <begin position="109"/>
        <end position="116"/>
    </location>
    <ligand>
        <name>ATP</name>
        <dbReference type="ChEBI" id="CHEBI:30616"/>
    </ligand>
</feature>
<evidence type="ECO:0000256" key="10">
    <source>
        <dbReference type="ARBA" id="ARBA00034923"/>
    </source>
</evidence>
<dbReference type="Pfam" id="PF13361">
    <property type="entry name" value="UvrD_C"/>
    <property type="match status" value="1"/>
</dbReference>
<evidence type="ECO:0000256" key="9">
    <source>
        <dbReference type="ARBA" id="ARBA00034808"/>
    </source>
</evidence>
<dbReference type="InterPro" id="IPR013986">
    <property type="entry name" value="DExx_box_DNA_helicase_dom_sf"/>
</dbReference>
<evidence type="ECO:0000256" key="6">
    <source>
        <dbReference type="ARBA" id="ARBA00023125"/>
    </source>
</evidence>
<evidence type="ECO:0000256" key="4">
    <source>
        <dbReference type="ARBA" id="ARBA00022806"/>
    </source>
</evidence>
<evidence type="ECO:0000313" key="14">
    <source>
        <dbReference type="EMBL" id="CUH81439.1"/>
    </source>
</evidence>
<dbReference type="OrthoDB" id="5298826at2"/>
<dbReference type="RefSeq" id="WP_058291400.1">
    <property type="nucleotide sequence ID" value="NZ_CYSD01000042.1"/>
</dbReference>
<dbReference type="STRING" id="928856.SAMN04488049_102260"/>
<evidence type="ECO:0000256" key="3">
    <source>
        <dbReference type="ARBA" id="ARBA00022801"/>
    </source>
</evidence>
<dbReference type="Pfam" id="PF00580">
    <property type="entry name" value="UvrD-helicase"/>
    <property type="match status" value="1"/>
</dbReference>
<dbReference type="GO" id="GO:0043138">
    <property type="term" value="F:3'-5' DNA helicase activity"/>
    <property type="evidence" value="ECO:0007669"/>
    <property type="project" value="UniProtKB-EC"/>
</dbReference>
<dbReference type="InterPro" id="IPR027417">
    <property type="entry name" value="P-loop_NTPase"/>
</dbReference>
<dbReference type="GO" id="GO:0005829">
    <property type="term" value="C:cytosol"/>
    <property type="evidence" value="ECO:0007669"/>
    <property type="project" value="TreeGrafter"/>
</dbReference>
<dbReference type="PANTHER" id="PTHR11070">
    <property type="entry name" value="UVRD / RECB / PCRA DNA HELICASE FAMILY MEMBER"/>
    <property type="match status" value="1"/>
</dbReference>
<sequence>MSQAQETIAPFLEAHVKRCQQVLLGDLSLASVVRDLRQAVAGQDDARARTDLLRALASKERKPFKRAAMRAIDRILPAGGDGTPAAQLATNASLRNFVSVVTPNIRLRARAGAGKSTAIVIKCDFLIRELGIAPESIQVLTFNKKAAEDLSAKMVDALGPDLGKRVGVNTFHSLAFHVLRRAPETAQATLNFKADDAELSADGHAEASLMFRAQKAATRDHDIRMYKQRFEGTRHAYMAERDDFEDSLRSLTLNAASLLRARRGTPGGLRRTPVTAHLARVVDDYEARLEKARSLDGQTGLRKAAEILSGDQPLDGFRRLSGTLRYLFVDEYQDFSAAFEALVQGVMARNPNCVLNAVGDDWQSINGFMGAAPVFFETFRKRYPASLHLPLQVNWRCGKRIVALGNAVMEATAAEEAVAGLPHEGKIRVKVGRIVVHKYNKAAWHEDARDFLEAQLVRMAGLAWDDDARAGREAGSMVLLAGKRKPFGRDLLAYAAHIEDAHGIRVATSTCHSAKGLQWDHVILLDGITTEYPAAHPADPIQRDLISKAEKEAESHRLLYVAVTRAKQSLTLLAPTELHARLTPAVALAKV</sequence>
<keyword evidence="2 12" id="KW-0547">Nucleotide-binding</keyword>
<dbReference type="SUPFAM" id="SSF52540">
    <property type="entry name" value="P-loop containing nucleoside triphosphate hydrolases"/>
    <property type="match status" value="1"/>
</dbReference>
<dbReference type="GO" id="GO:0000725">
    <property type="term" value="P:recombinational repair"/>
    <property type="evidence" value="ECO:0007669"/>
    <property type="project" value="TreeGrafter"/>
</dbReference>
<evidence type="ECO:0000256" key="11">
    <source>
        <dbReference type="ARBA" id="ARBA00048988"/>
    </source>
</evidence>
<dbReference type="GO" id="GO:0005524">
    <property type="term" value="F:ATP binding"/>
    <property type="evidence" value="ECO:0007669"/>
    <property type="project" value="UniProtKB-UniRule"/>
</dbReference>
<dbReference type="InterPro" id="IPR014017">
    <property type="entry name" value="DNA_helicase_UvrD-like_C"/>
</dbReference>
<gene>
    <name evidence="14" type="primary">yjcD</name>
    <name evidence="14" type="ORF">TRM7557_03424</name>
</gene>
<evidence type="ECO:0000256" key="2">
    <source>
        <dbReference type="ARBA" id="ARBA00022741"/>
    </source>
</evidence>
<accession>A0A0P1GI20</accession>
<protein>
    <recommendedName>
        <fullName evidence="9">DNA 3'-5' helicase</fullName>
        <ecNumber evidence="9">5.6.2.4</ecNumber>
    </recommendedName>
    <alternativeName>
        <fullName evidence="10">DNA 3'-5' helicase II</fullName>
    </alternativeName>
</protein>
<evidence type="ECO:0000259" key="13">
    <source>
        <dbReference type="PROSITE" id="PS51198"/>
    </source>
</evidence>
<dbReference type="EC" id="5.6.2.4" evidence="9"/>
<evidence type="ECO:0000256" key="5">
    <source>
        <dbReference type="ARBA" id="ARBA00022840"/>
    </source>
</evidence>
<name>A0A0P1GI20_9RHOB</name>
<dbReference type="GO" id="GO:0003677">
    <property type="term" value="F:DNA binding"/>
    <property type="evidence" value="ECO:0007669"/>
    <property type="project" value="UniProtKB-KW"/>
</dbReference>
<evidence type="ECO:0000256" key="7">
    <source>
        <dbReference type="ARBA" id="ARBA00023235"/>
    </source>
</evidence>
<feature type="domain" description="UvrD-like helicase ATP-binding" evidence="13">
    <location>
        <begin position="88"/>
        <end position="398"/>
    </location>
</feature>
<dbReference type="PROSITE" id="PS51198">
    <property type="entry name" value="UVRD_HELICASE_ATP_BIND"/>
    <property type="match status" value="1"/>
</dbReference>
<proteinExistence type="inferred from homology"/>
<comment type="catalytic activity">
    <reaction evidence="8">
        <text>Couples ATP hydrolysis with the unwinding of duplex DNA by translocating in the 3'-5' direction.</text>
        <dbReference type="EC" id="5.6.2.4"/>
    </reaction>
</comment>